<keyword evidence="10" id="KW-1185">Reference proteome</keyword>
<dbReference type="KEGG" id="msea:METESE_08160"/>
<evidence type="ECO:0000256" key="8">
    <source>
        <dbReference type="SAM" id="SignalP"/>
    </source>
</evidence>
<reference evidence="9" key="1">
    <citation type="journal article" date="2023" name="Int. J. Syst. Evol. Microbiol.">
        <title>Mesoterricola silvestris gen. nov., sp. nov., Mesoterricola sediminis sp. nov., Geothrix oryzae sp. nov., Geothrix edaphica sp. nov., Geothrix rubra sp. nov., and Geothrix limicola sp. nov., six novel members of Acidobacteriota isolated from soils.</title>
        <authorList>
            <person name="Itoh H."/>
            <person name="Sugisawa Y."/>
            <person name="Mise K."/>
            <person name="Xu Z."/>
            <person name="Kuniyasu M."/>
            <person name="Ushijima N."/>
            <person name="Kawano K."/>
            <person name="Kobayashi E."/>
            <person name="Shiratori Y."/>
            <person name="Masuda Y."/>
            <person name="Senoo K."/>
        </authorList>
    </citation>
    <scope>NUCLEOTIDE SEQUENCE</scope>
    <source>
        <strain evidence="9">W786</strain>
    </source>
</reference>
<dbReference type="InterPro" id="IPR005017">
    <property type="entry name" value="OMPP1/FadL/TodX"/>
</dbReference>
<evidence type="ECO:0000256" key="5">
    <source>
        <dbReference type="ARBA" id="ARBA00022729"/>
    </source>
</evidence>
<sequence length="450" mass="47393">MRNPMTSPLRSLSVLALGLALAPAASASGFLLREQSAAGLGNAFAGASAGSQDLSSMFWNPAVLPVFGGREVSLGGSWIGIHMDLTGASASRSPVFQPADRPIAGGGPDLPNAVSQPILPALYLSWPVTDRVYLGFSVNVPFGLVTEYPADFIGRYHALKTDLKTYDFAPSVAYKADGGWTFGAAFVARKAEATLSSAVDFGAIGNALGLPGFVPGARDAVSTLKGDCWAYGWKAGFTWQATPDLRIGAGYQAKATLKVKGNVTYSAVPAPLDTTFVNAPGAADVHLPATASAGFTWDLSPAFSLQGEGAWTGWSDFRELRVRFGSAQPDSVTNESWKDTFFVSLGGIWKAAPGWAVKAGLAYDRSPVDDRHRTPRIPDANRTWASAGVSWQASPAITWDLGLTRIFGQRSRLALTSGVDPAGPDFYRGNLSGAYDVGATIVALSGRFRF</sequence>
<evidence type="ECO:0000256" key="6">
    <source>
        <dbReference type="ARBA" id="ARBA00023136"/>
    </source>
</evidence>
<organism evidence="9 10">
    <name type="scientific">Mesoterricola sediminis</name>
    <dbReference type="NCBI Taxonomy" id="2927980"/>
    <lineage>
        <taxon>Bacteria</taxon>
        <taxon>Pseudomonadati</taxon>
        <taxon>Acidobacteriota</taxon>
        <taxon>Holophagae</taxon>
        <taxon>Holophagales</taxon>
        <taxon>Holophagaceae</taxon>
        <taxon>Mesoterricola</taxon>
    </lineage>
</organism>
<keyword evidence="6" id="KW-0472">Membrane</keyword>
<dbReference type="Proteomes" id="UP001228113">
    <property type="component" value="Chromosome"/>
</dbReference>
<dbReference type="GO" id="GO:0009279">
    <property type="term" value="C:cell outer membrane"/>
    <property type="evidence" value="ECO:0007669"/>
    <property type="project" value="UniProtKB-SubCell"/>
</dbReference>
<evidence type="ECO:0000256" key="2">
    <source>
        <dbReference type="ARBA" id="ARBA00008163"/>
    </source>
</evidence>
<dbReference type="SUPFAM" id="SSF56935">
    <property type="entry name" value="Porins"/>
    <property type="match status" value="1"/>
</dbReference>
<dbReference type="Pfam" id="PF03349">
    <property type="entry name" value="Toluene_X"/>
    <property type="match status" value="1"/>
</dbReference>
<gene>
    <name evidence="9" type="ORF">METESE_08160</name>
</gene>
<comment type="subcellular location">
    <subcellularLocation>
        <location evidence="1">Cell outer membrane</location>
        <topology evidence="1">Multi-pass membrane protein</topology>
    </subcellularLocation>
</comment>
<evidence type="ECO:0000256" key="3">
    <source>
        <dbReference type="ARBA" id="ARBA00022452"/>
    </source>
</evidence>
<evidence type="ECO:0000256" key="1">
    <source>
        <dbReference type="ARBA" id="ARBA00004571"/>
    </source>
</evidence>
<dbReference type="AlphaFoldDB" id="A0AA48HCP4"/>
<accession>A0AA48HCP4</accession>
<keyword evidence="7" id="KW-0998">Cell outer membrane</keyword>
<keyword evidence="4" id="KW-0812">Transmembrane</keyword>
<evidence type="ECO:0000313" key="10">
    <source>
        <dbReference type="Proteomes" id="UP001228113"/>
    </source>
</evidence>
<feature type="signal peptide" evidence="8">
    <location>
        <begin position="1"/>
        <end position="27"/>
    </location>
</feature>
<proteinExistence type="inferred from homology"/>
<dbReference type="PANTHER" id="PTHR35093:SF3">
    <property type="entry name" value="LONG-CHAIN FATTY ACID TRANSPORT PROTEIN"/>
    <property type="match status" value="1"/>
</dbReference>
<keyword evidence="3" id="KW-1134">Transmembrane beta strand</keyword>
<evidence type="ECO:0000313" key="9">
    <source>
        <dbReference type="EMBL" id="BDU75858.1"/>
    </source>
</evidence>
<protein>
    <submittedName>
        <fullName evidence="9">Aromatic hydrocarbon degradation protein</fullName>
    </submittedName>
</protein>
<comment type="similarity">
    <text evidence="2">Belongs to the OmpP1/FadL family.</text>
</comment>
<dbReference type="PANTHER" id="PTHR35093">
    <property type="entry name" value="OUTER MEMBRANE PROTEIN NMB0088-RELATED"/>
    <property type="match status" value="1"/>
</dbReference>
<evidence type="ECO:0000256" key="7">
    <source>
        <dbReference type="ARBA" id="ARBA00023237"/>
    </source>
</evidence>
<dbReference type="Gene3D" id="2.40.160.60">
    <property type="entry name" value="Outer membrane protein transport protein (OMPP1/FadL/TodX)"/>
    <property type="match status" value="1"/>
</dbReference>
<feature type="chain" id="PRO_5041311478" evidence="8">
    <location>
        <begin position="28"/>
        <end position="450"/>
    </location>
</feature>
<evidence type="ECO:0000256" key="4">
    <source>
        <dbReference type="ARBA" id="ARBA00022692"/>
    </source>
</evidence>
<dbReference type="GO" id="GO:0015483">
    <property type="term" value="F:long-chain fatty acid transporting porin activity"/>
    <property type="evidence" value="ECO:0007669"/>
    <property type="project" value="TreeGrafter"/>
</dbReference>
<dbReference type="EMBL" id="AP027081">
    <property type="protein sequence ID" value="BDU75858.1"/>
    <property type="molecule type" value="Genomic_DNA"/>
</dbReference>
<name>A0AA48HCP4_9BACT</name>
<keyword evidence="5 8" id="KW-0732">Signal</keyword>